<dbReference type="GO" id="GO:0005886">
    <property type="term" value="C:plasma membrane"/>
    <property type="evidence" value="ECO:0007669"/>
    <property type="project" value="UniProtKB-SubCell"/>
</dbReference>
<evidence type="ECO:0000256" key="4">
    <source>
        <dbReference type="ARBA" id="ARBA00022692"/>
    </source>
</evidence>
<feature type="transmembrane region" description="Helical" evidence="9">
    <location>
        <begin position="20"/>
        <end position="39"/>
    </location>
</feature>
<comment type="similarity">
    <text evidence="8">Belongs to the exbB/tolQ family.</text>
</comment>
<evidence type="ECO:0000313" key="11">
    <source>
        <dbReference type="EMBL" id="MBR8827405.1"/>
    </source>
</evidence>
<evidence type="ECO:0000256" key="6">
    <source>
        <dbReference type="ARBA" id="ARBA00022989"/>
    </source>
</evidence>
<evidence type="ECO:0000256" key="7">
    <source>
        <dbReference type="ARBA" id="ARBA00023136"/>
    </source>
</evidence>
<reference evidence="11" key="1">
    <citation type="submission" date="2021-02" db="EMBL/GenBank/DDBJ databases">
        <title>Metagenome analyses of Stigonema ocellatum DSM 106950, Chlorogloea purpurea SAG 13.99 and Gomphosphaeria aponina DSM 107014.</title>
        <authorList>
            <person name="Marter P."/>
            <person name="Huang S."/>
        </authorList>
    </citation>
    <scope>NUCLEOTIDE SEQUENCE</scope>
    <source>
        <strain evidence="11">JP213</strain>
    </source>
</reference>
<evidence type="ECO:0000256" key="3">
    <source>
        <dbReference type="ARBA" id="ARBA00022475"/>
    </source>
</evidence>
<proteinExistence type="inferred from homology"/>
<accession>A0A941GPY3</accession>
<keyword evidence="3" id="KW-1003">Cell membrane</keyword>
<dbReference type="Pfam" id="PF01618">
    <property type="entry name" value="MotA_ExbB"/>
    <property type="match status" value="1"/>
</dbReference>
<name>A0A941GPY3_9CHRO</name>
<evidence type="ECO:0000256" key="5">
    <source>
        <dbReference type="ARBA" id="ARBA00022927"/>
    </source>
</evidence>
<gene>
    <name evidence="11" type="ORF">DSM107014_05780</name>
</gene>
<dbReference type="PANTHER" id="PTHR30625">
    <property type="entry name" value="PROTEIN TOLQ"/>
    <property type="match status" value="1"/>
</dbReference>
<dbReference type="InterPro" id="IPR002898">
    <property type="entry name" value="MotA_ExbB_proton_chnl"/>
</dbReference>
<dbReference type="AlphaFoldDB" id="A0A941GPY3"/>
<keyword evidence="2 8" id="KW-0813">Transport</keyword>
<feature type="domain" description="MotA/TolQ/ExbB proton channel" evidence="10">
    <location>
        <begin position="76"/>
        <end position="197"/>
    </location>
</feature>
<dbReference type="InterPro" id="IPR050790">
    <property type="entry name" value="ExbB/TolQ_transport"/>
</dbReference>
<evidence type="ECO:0000256" key="8">
    <source>
        <dbReference type="RuleBase" id="RU004057"/>
    </source>
</evidence>
<keyword evidence="5 8" id="KW-0653">Protein transport</keyword>
<comment type="caution">
    <text evidence="11">The sequence shown here is derived from an EMBL/GenBank/DDBJ whole genome shotgun (WGS) entry which is preliminary data.</text>
</comment>
<dbReference type="EMBL" id="JADQBC010000029">
    <property type="protein sequence ID" value="MBR8827405.1"/>
    <property type="molecule type" value="Genomic_DNA"/>
</dbReference>
<dbReference type="GO" id="GO:0017038">
    <property type="term" value="P:protein import"/>
    <property type="evidence" value="ECO:0007669"/>
    <property type="project" value="TreeGrafter"/>
</dbReference>
<feature type="transmembrane region" description="Helical" evidence="9">
    <location>
        <begin position="121"/>
        <end position="144"/>
    </location>
</feature>
<evidence type="ECO:0000256" key="2">
    <source>
        <dbReference type="ARBA" id="ARBA00022448"/>
    </source>
</evidence>
<evidence type="ECO:0000313" key="12">
    <source>
        <dbReference type="Proteomes" id="UP000767446"/>
    </source>
</evidence>
<dbReference type="Proteomes" id="UP000767446">
    <property type="component" value="Unassembled WGS sequence"/>
</dbReference>
<evidence type="ECO:0000256" key="9">
    <source>
        <dbReference type="SAM" id="Phobius"/>
    </source>
</evidence>
<evidence type="ECO:0000256" key="1">
    <source>
        <dbReference type="ARBA" id="ARBA00004651"/>
    </source>
</evidence>
<evidence type="ECO:0000259" key="10">
    <source>
        <dbReference type="Pfam" id="PF01618"/>
    </source>
</evidence>
<dbReference type="PANTHER" id="PTHR30625:SF15">
    <property type="entry name" value="BIOPOLYMER TRANSPORT PROTEIN EXBB"/>
    <property type="match status" value="1"/>
</dbReference>
<feature type="transmembrane region" description="Helical" evidence="9">
    <location>
        <begin position="164"/>
        <end position="185"/>
    </location>
</feature>
<keyword evidence="6 9" id="KW-1133">Transmembrane helix</keyword>
<keyword evidence="4 9" id="KW-0812">Transmembrane</keyword>
<organism evidence="11 12">
    <name type="scientific">Gomphosphaeria aponina SAG 52.96 = DSM 107014</name>
    <dbReference type="NCBI Taxonomy" id="1521640"/>
    <lineage>
        <taxon>Bacteria</taxon>
        <taxon>Bacillati</taxon>
        <taxon>Cyanobacteriota</taxon>
        <taxon>Cyanophyceae</taxon>
        <taxon>Oscillatoriophycideae</taxon>
        <taxon>Chroococcales</taxon>
        <taxon>Gomphosphaeriaceae</taxon>
        <taxon>Gomphosphaeria</taxon>
    </lineage>
</organism>
<comment type="subcellular location">
    <subcellularLocation>
        <location evidence="1">Cell membrane</location>
        <topology evidence="1">Multi-pass membrane protein</topology>
    </subcellularLocation>
    <subcellularLocation>
        <location evidence="8">Membrane</location>
        <topology evidence="8">Multi-pass membrane protein</topology>
    </subcellularLocation>
</comment>
<protein>
    <submittedName>
        <fullName evidence="11">MotA/TolQ/ExbB proton channel family protein</fullName>
    </submittedName>
</protein>
<sequence length="222" mass="24727">MPNNLNNLLELFKAGGIVAWPLLGFSLLAVALSIERIWFWFRIKSQQKKVVKEVLRLYRSEDSVTAMEKLKENAALPIARIFLEALELEEPTPEEFRLALESATQAELPDLKRFNTLFQTIITVSPLLGLLGTILGLMHSFASLNIGNASATDRAGVTGGISEALVSTVMGLVVAISTLLFANAFRSFYQRQIGLIQEYGGQLELLYCRIYYKKGGKTYADY</sequence>
<keyword evidence="7 9" id="KW-0472">Membrane</keyword>